<reference evidence="2" key="1">
    <citation type="submission" date="2015-12" db="EMBL/GenBank/DDBJ databases">
        <title>Gene expression during late stages of embryo sac development: a critical building block for successful pollen-pistil interactions.</title>
        <authorList>
            <person name="Liu Y."/>
            <person name="Joly V."/>
            <person name="Sabar M."/>
            <person name="Matton D.P."/>
        </authorList>
    </citation>
    <scope>NUCLEOTIDE SEQUENCE</scope>
</reference>
<accession>A0A0V0J0D5</accession>
<evidence type="ECO:0000256" key="1">
    <source>
        <dbReference type="SAM" id="SignalP"/>
    </source>
</evidence>
<keyword evidence="1" id="KW-0732">Signal</keyword>
<feature type="signal peptide" evidence="1">
    <location>
        <begin position="1"/>
        <end position="29"/>
    </location>
</feature>
<proteinExistence type="predicted"/>
<sequence>MRKMPLLGGSNIHIVFQMVLLLPSSRTYGKTSWRIIWECHHPDHLITLIMKSLYSCQEIFPHCQFLVLYTCLNVCLVPSAQPSH</sequence>
<dbReference type="AlphaFoldDB" id="A0A0V0J0D5"/>
<name>A0A0V0J0D5_SOLCH</name>
<organism evidence="2">
    <name type="scientific">Solanum chacoense</name>
    <name type="common">Chaco potato</name>
    <dbReference type="NCBI Taxonomy" id="4108"/>
    <lineage>
        <taxon>Eukaryota</taxon>
        <taxon>Viridiplantae</taxon>
        <taxon>Streptophyta</taxon>
        <taxon>Embryophyta</taxon>
        <taxon>Tracheophyta</taxon>
        <taxon>Spermatophyta</taxon>
        <taxon>Magnoliopsida</taxon>
        <taxon>eudicotyledons</taxon>
        <taxon>Gunneridae</taxon>
        <taxon>Pentapetalae</taxon>
        <taxon>asterids</taxon>
        <taxon>lamiids</taxon>
        <taxon>Solanales</taxon>
        <taxon>Solanaceae</taxon>
        <taxon>Solanoideae</taxon>
        <taxon>Solaneae</taxon>
        <taxon>Solanum</taxon>
    </lineage>
</organism>
<feature type="chain" id="PRO_5006866616" evidence="1">
    <location>
        <begin position="30"/>
        <end position="84"/>
    </location>
</feature>
<protein>
    <submittedName>
        <fullName evidence="2">Putative ovule protein</fullName>
    </submittedName>
</protein>
<dbReference type="EMBL" id="GEDG01000565">
    <property type="protein sequence ID" value="JAP37817.1"/>
    <property type="molecule type" value="Transcribed_RNA"/>
</dbReference>
<evidence type="ECO:0000313" key="2">
    <source>
        <dbReference type="EMBL" id="JAP37817.1"/>
    </source>
</evidence>